<dbReference type="RefSeq" id="WP_156530596.1">
    <property type="nucleotide sequence ID" value="NZ_BAABXU010000001.1"/>
</dbReference>
<dbReference type="Pfam" id="PF06912">
    <property type="entry name" value="DUF1275"/>
    <property type="match status" value="1"/>
</dbReference>
<sequence>MEGANKKHISESFRLAAVLALVGGFLDAYTYICRGQVFSNAQTGNIVLVGLALAENDFINAIYHFLPVIAFIVGVIITETIKRRVKFKETFIHWRQIVIGAEIIILFAIAFIPMGRYDGLVNISISLICAMQVEAFRKVNGTALSTTMCTGNLRTGTEQVYRAIIEKSKDKVRIAAQAYGIVIFFSIGAAIGGIVTRIYMERSILIASAMLLIVFISMFRNVEKYILKELEEDDEIEEEEIDSEIEELKENDEEKTEFKTKC</sequence>
<proteinExistence type="predicted"/>
<feature type="transmembrane region" description="Helical" evidence="2">
    <location>
        <begin position="12"/>
        <end position="32"/>
    </location>
</feature>
<evidence type="ECO:0000313" key="5">
    <source>
        <dbReference type="Proteomes" id="UP001299409"/>
    </source>
</evidence>
<feature type="region of interest" description="Disordered" evidence="1">
    <location>
        <begin position="237"/>
        <end position="262"/>
    </location>
</feature>
<keyword evidence="2" id="KW-0812">Transmembrane</keyword>
<reference evidence="4" key="1">
    <citation type="submission" date="2019-11" db="EMBL/GenBank/DDBJ databases">
        <authorList>
            <person name="Feng L."/>
        </authorList>
    </citation>
    <scope>NUCLEOTIDE SEQUENCE</scope>
    <source>
        <strain evidence="4">IbartlettiiLFYP30</strain>
    </source>
</reference>
<organism evidence="4">
    <name type="scientific">Intestinibacter bartlettii</name>
    <dbReference type="NCBI Taxonomy" id="261299"/>
    <lineage>
        <taxon>Bacteria</taxon>
        <taxon>Bacillati</taxon>
        <taxon>Bacillota</taxon>
        <taxon>Clostridia</taxon>
        <taxon>Peptostreptococcales</taxon>
        <taxon>Peptostreptococcaceae</taxon>
        <taxon>Intestinibacter</taxon>
    </lineage>
</organism>
<dbReference type="InterPro" id="IPR010699">
    <property type="entry name" value="DUF1275"/>
</dbReference>
<protein>
    <submittedName>
        <fullName evidence="3">DUF1275 domain-containing protein</fullName>
    </submittedName>
</protein>
<evidence type="ECO:0000313" key="4">
    <source>
        <dbReference type="EMBL" id="VYT72458.1"/>
    </source>
</evidence>
<name>A0A6N2Z2Z2_9FIRM</name>
<evidence type="ECO:0000256" key="2">
    <source>
        <dbReference type="SAM" id="Phobius"/>
    </source>
</evidence>
<dbReference type="PANTHER" id="PTHR37314:SF4">
    <property type="entry name" value="UPF0700 TRANSMEMBRANE PROTEIN YOAK"/>
    <property type="match status" value="1"/>
</dbReference>
<feature type="transmembrane region" description="Helical" evidence="2">
    <location>
        <begin position="178"/>
        <end position="198"/>
    </location>
</feature>
<reference evidence="3 5" key="2">
    <citation type="submission" date="2021-10" db="EMBL/GenBank/DDBJ databases">
        <title>Collection of gut derived symbiotic bacterial strains cultured from healthy donors.</title>
        <authorList>
            <person name="Lin H."/>
            <person name="Littmann E."/>
            <person name="Claire K."/>
            <person name="Pamer E."/>
        </authorList>
    </citation>
    <scope>NUCLEOTIDE SEQUENCE [LARGE SCALE GENOMIC DNA]</scope>
    <source>
        <strain evidence="3 5">MSK.17.68</strain>
    </source>
</reference>
<dbReference type="EMBL" id="CACRUE010000006">
    <property type="protein sequence ID" value="VYT72458.1"/>
    <property type="molecule type" value="Genomic_DNA"/>
</dbReference>
<keyword evidence="2" id="KW-1133">Transmembrane helix</keyword>
<evidence type="ECO:0000313" key="3">
    <source>
        <dbReference type="EMBL" id="MCB5446885.1"/>
    </source>
</evidence>
<feature type="transmembrane region" description="Helical" evidence="2">
    <location>
        <begin position="61"/>
        <end position="81"/>
    </location>
</feature>
<keyword evidence="5" id="KW-1185">Reference proteome</keyword>
<gene>
    <name evidence="4" type="ORF">IBLFYP30_01013</name>
    <name evidence="3" type="ORF">LIP50_11785</name>
</gene>
<dbReference type="AlphaFoldDB" id="A0A6N2Z2Z2"/>
<dbReference type="PANTHER" id="PTHR37314">
    <property type="entry name" value="SLR0142 PROTEIN"/>
    <property type="match status" value="1"/>
</dbReference>
<feature type="transmembrane region" description="Helical" evidence="2">
    <location>
        <begin position="204"/>
        <end position="222"/>
    </location>
</feature>
<accession>A0A6N2Z2Z2</accession>
<evidence type="ECO:0000256" key="1">
    <source>
        <dbReference type="SAM" id="MobiDB-lite"/>
    </source>
</evidence>
<dbReference type="EMBL" id="JAJBMB010000013">
    <property type="protein sequence ID" value="MCB5446885.1"/>
    <property type="molecule type" value="Genomic_DNA"/>
</dbReference>
<feature type="compositionally biased region" description="Acidic residues" evidence="1">
    <location>
        <begin position="237"/>
        <end position="255"/>
    </location>
</feature>
<feature type="transmembrane region" description="Helical" evidence="2">
    <location>
        <begin position="93"/>
        <end position="113"/>
    </location>
</feature>
<dbReference type="Proteomes" id="UP001299409">
    <property type="component" value="Unassembled WGS sequence"/>
</dbReference>
<keyword evidence="2" id="KW-0472">Membrane</keyword>